<sequence>MAPATLSHRILSLIYPVKEPARHRHPDKPLSVLALGLSRSGTDSLRQALEQLGYSTCYHGTAQIARQRGLIPATNPNDMSWWHFDSGLTRQDFDRILADCRAVTDLPCSMFVDELLRCYPEAKVIVNFREDVEAWHTSIAKTLVRIGNSWTLALLSLFNNEMFWYFHIWRTNFTQPWQISNWDARGRALYKEHYAHLRGVLNEQGRQSLEWRAEEGWEPLCKYLEQPVPDGPFPHGNTTPEFQGRAERSMKARMFKSMINISILLSLVLGGSIACIWHQKLP</sequence>
<dbReference type="EMBL" id="ML978122">
    <property type="protein sequence ID" value="KAF2102369.1"/>
    <property type="molecule type" value="Genomic_DNA"/>
</dbReference>
<keyword evidence="1" id="KW-1133">Transmembrane helix</keyword>
<dbReference type="InterPro" id="IPR040632">
    <property type="entry name" value="Sulfotransfer_4"/>
</dbReference>
<evidence type="ECO:0008006" key="4">
    <source>
        <dbReference type="Google" id="ProtNLM"/>
    </source>
</evidence>
<reference evidence="2" key="1">
    <citation type="journal article" date="2020" name="Stud. Mycol.">
        <title>101 Dothideomycetes genomes: a test case for predicting lifestyles and emergence of pathogens.</title>
        <authorList>
            <person name="Haridas S."/>
            <person name="Albert R."/>
            <person name="Binder M."/>
            <person name="Bloem J."/>
            <person name="Labutti K."/>
            <person name="Salamov A."/>
            <person name="Andreopoulos B."/>
            <person name="Baker S."/>
            <person name="Barry K."/>
            <person name="Bills G."/>
            <person name="Bluhm B."/>
            <person name="Cannon C."/>
            <person name="Castanera R."/>
            <person name="Culley D."/>
            <person name="Daum C."/>
            <person name="Ezra D."/>
            <person name="Gonzalez J."/>
            <person name="Henrissat B."/>
            <person name="Kuo A."/>
            <person name="Liang C."/>
            <person name="Lipzen A."/>
            <person name="Lutzoni F."/>
            <person name="Magnuson J."/>
            <person name="Mondo S."/>
            <person name="Nolan M."/>
            <person name="Ohm R."/>
            <person name="Pangilinan J."/>
            <person name="Park H.-J."/>
            <person name="Ramirez L."/>
            <person name="Alfaro M."/>
            <person name="Sun H."/>
            <person name="Tritt A."/>
            <person name="Yoshinaga Y."/>
            <person name="Zwiers L.-H."/>
            <person name="Turgeon B."/>
            <person name="Goodwin S."/>
            <person name="Spatafora J."/>
            <person name="Crous P."/>
            <person name="Grigoriev I."/>
        </authorList>
    </citation>
    <scope>NUCLEOTIDE SEQUENCE</scope>
    <source>
        <strain evidence="2">CBS 133067</strain>
    </source>
</reference>
<evidence type="ECO:0000313" key="2">
    <source>
        <dbReference type="EMBL" id="KAF2102369.1"/>
    </source>
</evidence>
<dbReference type="AlphaFoldDB" id="A0A9P4ME90"/>
<feature type="transmembrane region" description="Helical" evidence="1">
    <location>
        <begin position="258"/>
        <end position="279"/>
    </location>
</feature>
<dbReference type="Gene3D" id="3.40.50.300">
    <property type="entry name" value="P-loop containing nucleotide triphosphate hydrolases"/>
    <property type="match status" value="1"/>
</dbReference>
<protein>
    <recommendedName>
        <fullName evidence="4">P-loop containing nucleoside triphosphate hydrolase protein</fullName>
    </recommendedName>
</protein>
<dbReference type="Proteomes" id="UP000799772">
    <property type="component" value="Unassembled WGS sequence"/>
</dbReference>
<dbReference type="OrthoDB" id="408152at2759"/>
<dbReference type="PANTHER" id="PTHR36978:SF8">
    <property type="entry name" value="NAD DEPENDENT EPIMERASE_DEHYDRATASE"/>
    <property type="match status" value="1"/>
</dbReference>
<evidence type="ECO:0000256" key="1">
    <source>
        <dbReference type="SAM" id="Phobius"/>
    </source>
</evidence>
<keyword evidence="1" id="KW-0812">Transmembrane</keyword>
<name>A0A9P4ME90_9PEZI</name>
<comment type="caution">
    <text evidence="2">The sequence shown here is derived from an EMBL/GenBank/DDBJ whole genome shotgun (WGS) entry which is preliminary data.</text>
</comment>
<dbReference type="PANTHER" id="PTHR36978">
    <property type="entry name" value="P-LOOP CONTAINING NUCLEOTIDE TRIPHOSPHATE HYDROLASE"/>
    <property type="match status" value="1"/>
</dbReference>
<keyword evidence="3" id="KW-1185">Reference proteome</keyword>
<proteinExistence type="predicted"/>
<organism evidence="2 3">
    <name type="scientific">Rhizodiscina lignyota</name>
    <dbReference type="NCBI Taxonomy" id="1504668"/>
    <lineage>
        <taxon>Eukaryota</taxon>
        <taxon>Fungi</taxon>
        <taxon>Dikarya</taxon>
        <taxon>Ascomycota</taxon>
        <taxon>Pezizomycotina</taxon>
        <taxon>Dothideomycetes</taxon>
        <taxon>Pleosporomycetidae</taxon>
        <taxon>Aulographales</taxon>
        <taxon>Rhizodiscinaceae</taxon>
        <taxon>Rhizodiscina</taxon>
    </lineage>
</organism>
<dbReference type="InterPro" id="IPR027417">
    <property type="entry name" value="P-loop_NTPase"/>
</dbReference>
<dbReference type="SUPFAM" id="SSF52540">
    <property type="entry name" value="P-loop containing nucleoside triphosphate hydrolases"/>
    <property type="match status" value="1"/>
</dbReference>
<gene>
    <name evidence="2" type="ORF">NA57DRAFT_63340</name>
</gene>
<evidence type="ECO:0000313" key="3">
    <source>
        <dbReference type="Proteomes" id="UP000799772"/>
    </source>
</evidence>
<dbReference type="Pfam" id="PF17784">
    <property type="entry name" value="Sulfotransfer_4"/>
    <property type="match status" value="1"/>
</dbReference>
<accession>A0A9P4ME90</accession>
<keyword evidence="1" id="KW-0472">Membrane</keyword>